<dbReference type="InterPro" id="IPR025686">
    <property type="entry name" value="Glucos_trans_II"/>
</dbReference>
<gene>
    <name evidence="2" type="ORF">P7I32_15335</name>
</gene>
<sequence length="495" mass="56206">MKKTSHSFNNSNFYRFLSENKYPFLLILFIYSLVASVISLANYPYIDDIGRQLQGYTGFSAHYSRYLSELFAVSIQGSRHLTDTGLTSSIISASILSLASILVLYIFFGKTKIKWSAAISSVFIGLNPWFLEALSFRFDSPFLSLSILVVVLPFLFWKSPLLHFYLAGSFGVFLMCNSYQASSGIFILMTMTLVILNVTSHATLNMLWNRIFVSMAAFVTGLLVYFVQVKIFPPIFSESTDLGNLFDIPKNMLTNTVSYLGVIWKQSTNVWLVLFILIFILLGALFLTSSTKGKLPTSLYFVLYLILGGVLSYGVYMVFPIAYAEMRPRYSYGFGVFISFAMILLTQKETTLSWLKIKTPIAMLLSFYLLSFSFIFANSLKLENDYFISQSTILGSSLNEVLDNENRTVKMNRFVGDAPVFLNTIANYPILPALIISQANISWDYTMRFNSITNLQLNFEAYNPAEITFTNSELIEASLLFNIYKRENQIYVQLN</sequence>
<feature type="transmembrane region" description="Helical" evidence="1">
    <location>
        <begin position="359"/>
        <end position="377"/>
    </location>
</feature>
<comment type="caution">
    <text evidence="2">The sequence shown here is derived from an EMBL/GenBank/DDBJ whole genome shotgun (WGS) entry which is preliminary data.</text>
</comment>
<feature type="transmembrane region" description="Helical" evidence="1">
    <location>
        <begin position="299"/>
        <end position="324"/>
    </location>
</feature>
<evidence type="ECO:0000313" key="2">
    <source>
        <dbReference type="EMBL" id="MDT2965954.1"/>
    </source>
</evidence>
<feature type="transmembrane region" description="Helical" evidence="1">
    <location>
        <begin position="270"/>
        <end position="287"/>
    </location>
</feature>
<feature type="transmembrane region" description="Helical" evidence="1">
    <location>
        <begin position="330"/>
        <end position="347"/>
    </location>
</feature>
<organism evidence="2 3">
    <name type="scientific">Enterococcus casseliflavus</name>
    <name type="common">Enterococcus flavescens</name>
    <dbReference type="NCBI Taxonomy" id="37734"/>
    <lineage>
        <taxon>Bacteria</taxon>
        <taxon>Bacillati</taxon>
        <taxon>Bacillota</taxon>
        <taxon>Bacilli</taxon>
        <taxon>Lactobacillales</taxon>
        <taxon>Enterococcaceae</taxon>
        <taxon>Enterococcus</taxon>
    </lineage>
</organism>
<keyword evidence="1" id="KW-0472">Membrane</keyword>
<protein>
    <submittedName>
        <fullName evidence="2">Glucosyltransferase domain-containing protein</fullName>
    </submittedName>
</protein>
<feature type="transmembrane region" description="Helical" evidence="1">
    <location>
        <begin position="211"/>
        <end position="232"/>
    </location>
</feature>
<feature type="transmembrane region" description="Helical" evidence="1">
    <location>
        <begin position="86"/>
        <end position="107"/>
    </location>
</feature>
<feature type="transmembrane region" description="Helical" evidence="1">
    <location>
        <begin position="179"/>
        <end position="199"/>
    </location>
</feature>
<accession>A0AAW8UW97</accession>
<name>A0AAW8UW97_ENTCA</name>
<keyword evidence="1" id="KW-1133">Transmembrane helix</keyword>
<evidence type="ECO:0000256" key="1">
    <source>
        <dbReference type="SAM" id="Phobius"/>
    </source>
</evidence>
<feature type="transmembrane region" description="Helical" evidence="1">
    <location>
        <begin position="22"/>
        <end position="43"/>
    </location>
</feature>
<keyword evidence="1" id="KW-0812">Transmembrane</keyword>
<proteinExistence type="predicted"/>
<reference evidence="2" key="1">
    <citation type="submission" date="2023-03" db="EMBL/GenBank/DDBJ databases">
        <authorList>
            <person name="Shen W."/>
            <person name="Cai J."/>
        </authorList>
    </citation>
    <scope>NUCLEOTIDE SEQUENCE</scope>
    <source>
        <strain evidence="2">K72-2</strain>
    </source>
</reference>
<feature type="transmembrane region" description="Helical" evidence="1">
    <location>
        <begin position="142"/>
        <end position="159"/>
    </location>
</feature>
<dbReference type="Pfam" id="PF14264">
    <property type="entry name" value="Glucos_trans_II"/>
    <property type="match status" value="1"/>
</dbReference>
<evidence type="ECO:0000313" key="3">
    <source>
        <dbReference type="Proteomes" id="UP001268896"/>
    </source>
</evidence>
<dbReference type="EMBL" id="JARQDV010000015">
    <property type="protein sequence ID" value="MDT2965954.1"/>
    <property type="molecule type" value="Genomic_DNA"/>
</dbReference>
<dbReference type="AlphaFoldDB" id="A0AAW8UW97"/>
<feature type="transmembrane region" description="Helical" evidence="1">
    <location>
        <begin position="113"/>
        <end position="130"/>
    </location>
</feature>
<dbReference type="Proteomes" id="UP001268896">
    <property type="component" value="Unassembled WGS sequence"/>
</dbReference>
<dbReference type="RefSeq" id="WP_192416033.1">
    <property type="nucleotide sequence ID" value="NZ_CAXOEX010000020.1"/>
</dbReference>